<dbReference type="InterPro" id="IPR017853">
    <property type="entry name" value="GH"/>
</dbReference>
<dbReference type="OrthoDB" id="9807519at2"/>
<dbReference type="CDD" id="cd14791">
    <property type="entry name" value="GH36"/>
    <property type="match status" value="1"/>
</dbReference>
<proteinExistence type="predicted"/>
<dbReference type="GO" id="GO:0016052">
    <property type="term" value="P:carbohydrate catabolic process"/>
    <property type="evidence" value="ECO:0007669"/>
    <property type="project" value="InterPro"/>
</dbReference>
<evidence type="ECO:0000313" key="1">
    <source>
        <dbReference type="EMBL" id="GCE14101.1"/>
    </source>
</evidence>
<reference evidence="2" key="1">
    <citation type="submission" date="2018-12" db="EMBL/GenBank/DDBJ databases">
        <title>Tengunoibacter tsumagoiensis gen. nov., sp. nov., Dictyobacter kobayashii sp. nov., D. alpinus sp. nov., and D. joshuensis sp. nov. and description of Dictyobacteraceae fam. nov. within the order Ktedonobacterales isolated from Tengu-no-mugimeshi.</title>
        <authorList>
            <person name="Wang C.M."/>
            <person name="Zheng Y."/>
            <person name="Sakai Y."/>
            <person name="Toyoda A."/>
            <person name="Minakuchi Y."/>
            <person name="Abe K."/>
            <person name="Yokota A."/>
            <person name="Yabe S."/>
        </authorList>
    </citation>
    <scope>NUCLEOTIDE SEQUENCE [LARGE SCALE GENOMIC DNA]</scope>
    <source>
        <strain evidence="2">Uno3</strain>
    </source>
</reference>
<accession>A0A402A519</accession>
<dbReference type="Pfam" id="PF02065">
    <property type="entry name" value="Melibiase"/>
    <property type="match status" value="1"/>
</dbReference>
<evidence type="ECO:0000313" key="2">
    <source>
        <dbReference type="Proteomes" id="UP000287352"/>
    </source>
</evidence>
<sequence>MTTTQCGLHALTLSGVEEPFHATLSPSEIEPGLFLVQFSLWSERPHQPPRCTISWAHPAVDIHAYWRSGGDHNKGLSPWGSRFVSRAMSQAPVVSLLSFQGKNGLTFAFSDALQAVGLNAGLEEESALFQCAIELFIEPTPPLVEYTATLLLDSRPFFYAENLRQVQAWWAEQPGYEPALVPEIARLPMYSTWYSFHQQVQATAVEEQSRLAKDLGCDAVIVDDGWQTTDNARGYAYTGDWQVTPEKIADMKAHVERVHDLGLKYILWYSVPFVGIHSQAYQRFASRLLYSIEELGTGVLDPRFPDVREYIITRYERALVEWNLDGFKLDFIDSFTVPKNEVIASGEGMDYLSVPAAVDRLMTDIMVRLRAIKPEILIEFRQTYIGPLMRKYGNMFRAGDCPNDALTNRIRTLDLRLLSGNTAVHADMLMWHPDEPVESAALQILNILFSVPQISVLLDRVPEAHNTMLRYWLTFWREQRDVLLDGELTPYSPELHYPLVIAATAQKLIAVLYATSVVGLGTELPDTLMVVNATRQERVVLDLAEDWGVGELTIRTCQGEIVRQERHILSAGLSGFIVPSSGLLTFQRAK</sequence>
<evidence type="ECO:0008006" key="3">
    <source>
        <dbReference type="Google" id="ProtNLM"/>
    </source>
</evidence>
<protein>
    <recommendedName>
        <fullName evidence="3">Alpha-galactosidase</fullName>
    </recommendedName>
</protein>
<dbReference type="InterPro" id="IPR013785">
    <property type="entry name" value="Aldolase_TIM"/>
</dbReference>
<organism evidence="1 2">
    <name type="scientific">Tengunoibacter tsumagoiensis</name>
    <dbReference type="NCBI Taxonomy" id="2014871"/>
    <lineage>
        <taxon>Bacteria</taxon>
        <taxon>Bacillati</taxon>
        <taxon>Chloroflexota</taxon>
        <taxon>Ktedonobacteria</taxon>
        <taxon>Ktedonobacterales</taxon>
        <taxon>Dictyobacteraceae</taxon>
        <taxon>Tengunoibacter</taxon>
    </lineage>
</organism>
<dbReference type="GO" id="GO:0004557">
    <property type="term" value="F:alpha-galactosidase activity"/>
    <property type="evidence" value="ECO:0007669"/>
    <property type="project" value="InterPro"/>
</dbReference>
<gene>
    <name evidence="1" type="ORF">KTT_39600</name>
</gene>
<dbReference type="Proteomes" id="UP000287352">
    <property type="component" value="Unassembled WGS sequence"/>
</dbReference>
<dbReference type="InterPro" id="IPR002252">
    <property type="entry name" value="Glyco_hydro_36"/>
</dbReference>
<comment type="caution">
    <text evidence="1">The sequence shown here is derived from an EMBL/GenBank/DDBJ whole genome shotgun (WGS) entry which is preliminary data.</text>
</comment>
<dbReference type="Gene3D" id="3.20.20.70">
    <property type="entry name" value="Aldolase class I"/>
    <property type="match status" value="1"/>
</dbReference>
<dbReference type="SUPFAM" id="SSF51445">
    <property type="entry name" value="(Trans)glycosidases"/>
    <property type="match status" value="1"/>
</dbReference>
<name>A0A402A519_9CHLR</name>
<dbReference type="PANTHER" id="PTHR43053">
    <property type="entry name" value="GLYCOSIDASE FAMILY 31"/>
    <property type="match status" value="1"/>
</dbReference>
<keyword evidence="2" id="KW-1185">Reference proteome</keyword>
<dbReference type="AlphaFoldDB" id="A0A402A519"/>
<dbReference type="EMBL" id="BIFR01000001">
    <property type="protein sequence ID" value="GCE14101.1"/>
    <property type="molecule type" value="Genomic_DNA"/>
</dbReference>
<dbReference type="InterPro" id="IPR050985">
    <property type="entry name" value="Alpha-glycosidase_related"/>
</dbReference>
<dbReference type="RefSeq" id="WP_126581577.1">
    <property type="nucleotide sequence ID" value="NZ_BIFR01000001.1"/>
</dbReference>